<dbReference type="Proteomes" id="UP000019854">
    <property type="component" value="Unassembled WGS sequence"/>
</dbReference>
<reference evidence="1 2" key="1">
    <citation type="submission" date="2014-01" db="EMBL/GenBank/DDBJ databases">
        <authorList>
            <person name="Zelazny A."/>
            <person name="Olivier K."/>
            <person name="Sampaio E.P."/>
            <person name="Holland S.M."/>
            <person name="Tallon L.J."/>
            <person name="Sadzewicz L.K."/>
            <person name="Sengamalay N."/>
            <person name="Fraser C.M."/>
            <person name="Hine E."/>
            <person name="Shefchek K.A."/>
            <person name="Das S.P."/>
            <person name="Shallom S.J."/>
            <person name="Agrawal S."/>
            <person name="Tettelin H."/>
        </authorList>
    </citation>
    <scope>NUCLEOTIDE SEQUENCE [LARGE SCALE GENOMIC DNA]</scope>
    <source>
        <strain evidence="1 2">MAB_030201_1075</strain>
    </source>
</reference>
<evidence type="ECO:0000313" key="1">
    <source>
        <dbReference type="EMBL" id="ETZ87406.1"/>
    </source>
</evidence>
<dbReference type="AlphaFoldDB" id="A0A829PKZ5"/>
<evidence type="ECO:0000313" key="2">
    <source>
        <dbReference type="Proteomes" id="UP000019854"/>
    </source>
</evidence>
<dbReference type="EMBL" id="JAOX01000001">
    <property type="protein sequence ID" value="ETZ87406.1"/>
    <property type="molecule type" value="Genomic_DNA"/>
</dbReference>
<sequence length="38" mass="4330">MGISIGVTTHAAGWWALVRYDVRSRRTAHQSQVELFTK</sequence>
<comment type="caution">
    <text evidence="1">The sequence shown here is derived from an EMBL/GenBank/DDBJ whole genome shotgun (WGS) entry which is preliminary data.</text>
</comment>
<proteinExistence type="predicted"/>
<organism evidence="1 2">
    <name type="scientific">Mycobacteroides abscessus MAB_030201_1075</name>
    <dbReference type="NCBI Taxonomy" id="1335410"/>
    <lineage>
        <taxon>Bacteria</taxon>
        <taxon>Bacillati</taxon>
        <taxon>Actinomycetota</taxon>
        <taxon>Actinomycetes</taxon>
        <taxon>Mycobacteriales</taxon>
        <taxon>Mycobacteriaceae</taxon>
        <taxon>Mycobacteroides</taxon>
        <taxon>Mycobacteroides abscessus</taxon>
    </lineage>
</organism>
<gene>
    <name evidence="1" type="ORF">L829_0953</name>
</gene>
<name>A0A829PKZ5_9MYCO</name>
<protein>
    <submittedName>
        <fullName evidence="1">Uncharacterized protein</fullName>
    </submittedName>
</protein>
<accession>A0A829PKZ5</accession>